<dbReference type="InterPro" id="IPR037869">
    <property type="entry name" value="Spp1/CFP1"/>
</dbReference>
<dbReference type="OrthoDB" id="436852at2759"/>
<dbReference type="PANTHER" id="PTHR46174:SF1">
    <property type="entry name" value="CXXC-TYPE ZINC FINGER PROTEIN 1"/>
    <property type="match status" value="1"/>
</dbReference>
<dbReference type="GO" id="GO:0045893">
    <property type="term" value="P:positive regulation of DNA-templated transcription"/>
    <property type="evidence" value="ECO:0007669"/>
    <property type="project" value="TreeGrafter"/>
</dbReference>
<dbReference type="GO" id="GO:0008270">
    <property type="term" value="F:zinc ion binding"/>
    <property type="evidence" value="ECO:0007669"/>
    <property type="project" value="UniProtKB-KW"/>
</dbReference>
<evidence type="ECO:0000313" key="10">
    <source>
        <dbReference type="WBParaSite" id="ECPE_0000383601-mRNA-1"/>
    </source>
</evidence>
<dbReference type="Gene3D" id="2.60.200.20">
    <property type="match status" value="1"/>
</dbReference>
<protein>
    <submittedName>
        <fullName evidence="10">FHA domain-containing protein</fullName>
    </submittedName>
</protein>
<dbReference type="Proteomes" id="UP000272942">
    <property type="component" value="Unassembled WGS sequence"/>
</dbReference>
<dbReference type="AlphaFoldDB" id="A0A183AA46"/>
<dbReference type="Pfam" id="PF00498">
    <property type="entry name" value="FHA"/>
    <property type="match status" value="1"/>
</dbReference>
<dbReference type="PANTHER" id="PTHR46174">
    <property type="entry name" value="CXXC-TYPE ZINC FINGER PROTEIN 1"/>
    <property type="match status" value="1"/>
</dbReference>
<dbReference type="InterPro" id="IPR000253">
    <property type="entry name" value="FHA_dom"/>
</dbReference>
<keyword evidence="5" id="KW-0539">Nucleus</keyword>
<feature type="compositionally biased region" description="Acidic residues" evidence="6">
    <location>
        <begin position="243"/>
        <end position="257"/>
    </location>
</feature>
<evidence type="ECO:0000313" key="8">
    <source>
        <dbReference type="EMBL" id="VDP70728.1"/>
    </source>
</evidence>
<dbReference type="CDD" id="cd15610">
    <property type="entry name" value="PHD3_KDM5A_like"/>
    <property type="match status" value="1"/>
</dbReference>
<feature type="region of interest" description="Disordered" evidence="6">
    <location>
        <begin position="162"/>
        <end position="324"/>
    </location>
</feature>
<dbReference type="GO" id="GO:0048188">
    <property type="term" value="C:Set1C/COMPASS complex"/>
    <property type="evidence" value="ECO:0007669"/>
    <property type="project" value="InterPro"/>
</dbReference>
<comment type="subcellular location">
    <subcellularLocation>
        <location evidence="1">Nucleus</location>
    </subcellularLocation>
</comment>
<evidence type="ECO:0000256" key="5">
    <source>
        <dbReference type="ARBA" id="ARBA00023242"/>
    </source>
</evidence>
<dbReference type="InterPro" id="IPR019787">
    <property type="entry name" value="Znf_PHD-finger"/>
</dbReference>
<keyword evidence="2" id="KW-0479">Metal-binding</keyword>
<evidence type="ECO:0000256" key="6">
    <source>
        <dbReference type="SAM" id="MobiDB-lite"/>
    </source>
</evidence>
<evidence type="ECO:0000256" key="3">
    <source>
        <dbReference type="ARBA" id="ARBA00022771"/>
    </source>
</evidence>
<evidence type="ECO:0000313" key="9">
    <source>
        <dbReference type="Proteomes" id="UP000272942"/>
    </source>
</evidence>
<feature type="compositionally biased region" description="Polar residues" evidence="6">
    <location>
        <begin position="286"/>
        <end position="298"/>
    </location>
</feature>
<feature type="compositionally biased region" description="Polar residues" evidence="6">
    <location>
        <begin position="183"/>
        <end position="193"/>
    </location>
</feature>
<dbReference type="InterPro" id="IPR008984">
    <property type="entry name" value="SMAD_FHA_dom_sf"/>
</dbReference>
<evidence type="ECO:0000259" key="7">
    <source>
        <dbReference type="PROSITE" id="PS50006"/>
    </source>
</evidence>
<keyword evidence="9" id="KW-1185">Reference proteome</keyword>
<accession>A0A183AA46</accession>
<feature type="domain" description="FHA" evidence="7">
    <location>
        <begin position="44"/>
        <end position="100"/>
    </location>
</feature>
<reference evidence="8 9" key="2">
    <citation type="submission" date="2018-11" db="EMBL/GenBank/DDBJ databases">
        <authorList>
            <consortium name="Pathogen Informatics"/>
        </authorList>
    </citation>
    <scope>NUCLEOTIDE SEQUENCE [LARGE SCALE GENOMIC DNA]</scope>
    <source>
        <strain evidence="8 9">Egypt</strain>
    </source>
</reference>
<dbReference type="InterPro" id="IPR013083">
    <property type="entry name" value="Znf_RING/FYVE/PHD"/>
</dbReference>
<dbReference type="EMBL" id="UZAN01040733">
    <property type="protein sequence ID" value="VDP70728.1"/>
    <property type="molecule type" value="Genomic_DNA"/>
</dbReference>
<dbReference type="SMART" id="SM00240">
    <property type="entry name" value="FHA"/>
    <property type="match status" value="1"/>
</dbReference>
<dbReference type="InterPro" id="IPR011011">
    <property type="entry name" value="Znf_FYVE_PHD"/>
</dbReference>
<evidence type="ECO:0000256" key="1">
    <source>
        <dbReference type="ARBA" id="ARBA00004123"/>
    </source>
</evidence>
<evidence type="ECO:0000256" key="2">
    <source>
        <dbReference type="ARBA" id="ARBA00022723"/>
    </source>
</evidence>
<feature type="compositionally biased region" description="Acidic residues" evidence="6">
    <location>
        <begin position="196"/>
        <end position="206"/>
    </location>
</feature>
<dbReference type="InterPro" id="IPR001965">
    <property type="entry name" value="Znf_PHD"/>
</dbReference>
<dbReference type="Gene3D" id="3.30.40.10">
    <property type="entry name" value="Zinc/RING finger domain, C3HC4 (zinc finger)"/>
    <property type="match status" value="1"/>
</dbReference>
<organism evidence="10">
    <name type="scientific">Echinostoma caproni</name>
    <dbReference type="NCBI Taxonomy" id="27848"/>
    <lineage>
        <taxon>Eukaryota</taxon>
        <taxon>Metazoa</taxon>
        <taxon>Spiralia</taxon>
        <taxon>Lophotrochozoa</taxon>
        <taxon>Platyhelminthes</taxon>
        <taxon>Trematoda</taxon>
        <taxon>Digenea</taxon>
        <taxon>Plagiorchiida</taxon>
        <taxon>Echinostomata</taxon>
        <taxon>Echinostomatoidea</taxon>
        <taxon>Echinostomatidae</taxon>
        <taxon>Echinostoma</taxon>
    </lineage>
</organism>
<gene>
    <name evidence="8" type="ORF">ECPE_LOCUS3831</name>
</gene>
<dbReference type="SUPFAM" id="SSF57903">
    <property type="entry name" value="FYVE/PHD zinc finger"/>
    <property type="match status" value="1"/>
</dbReference>
<evidence type="ECO:0000256" key="4">
    <source>
        <dbReference type="ARBA" id="ARBA00022833"/>
    </source>
</evidence>
<keyword evidence="4" id="KW-0862">Zinc</keyword>
<reference evidence="10" key="1">
    <citation type="submission" date="2016-06" db="UniProtKB">
        <authorList>
            <consortium name="WormBaseParasite"/>
        </authorList>
    </citation>
    <scope>IDENTIFICATION</scope>
</reference>
<dbReference type="Pfam" id="PF00628">
    <property type="entry name" value="PHD"/>
    <property type="match status" value="1"/>
</dbReference>
<proteinExistence type="predicted"/>
<name>A0A183AA46_9TREM</name>
<dbReference type="SUPFAM" id="SSF49879">
    <property type="entry name" value="SMAD/FHA domain"/>
    <property type="match status" value="1"/>
</dbReference>
<dbReference type="SMART" id="SM00249">
    <property type="entry name" value="PHD"/>
    <property type="match status" value="1"/>
</dbReference>
<keyword evidence="3" id="KW-0863">Zinc-finger</keyword>
<dbReference type="PROSITE" id="PS50006">
    <property type="entry name" value="FHA_DOMAIN"/>
    <property type="match status" value="1"/>
</dbReference>
<sequence length="383" mass="42257">MSTVTLRWIGDLDQDKREQAGCVSSSSDQYRPKKIELKPGQKEIRIGRINTKMPPDYPIESCINSRMISRNHATIERSAKGGSMLYDHSMNGTYVNYTRVIGGVTLKHGDIVCFGHLNGANLKPGEKVSLFYSDLKYQVSVAIVVCRPNLRYLLVEVELSDAPPSKETPANATNAKKRKSHTAHSGSTVSSTQRSEEEDDASADSGDDVKRSKSSTGASRPMTGKHKPFKKPSANTSRRKVEDDDDDDDLDDDDEDGASVGKRSTSSAKASKKRTNGTEKSKKPMHSSSVSRKPSLNKSAHGKEKRAKSSKSKSGTDDADASGNEMFHYDTEECSARPCKQPQDIAIDWIQCDKCTLWYHQVCVGLKPSDANVETYFCPYCKK</sequence>
<dbReference type="WBParaSite" id="ECPE_0000383601-mRNA-1">
    <property type="protein sequence ID" value="ECPE_0000383601-mRNA-1"/>
    <property type="gene ID" value="ECPE_0000383601"/>
</dbReference>